<dbReference type="EMBL" id="JAMDMX010000009">
    <property type="protein sequence ID" value="MCY9692071.1"/>
    <property type="molecule type" value="Genomic_DNA"/>
</dbReference>
<keyword evidence="1" id="KW-1133">Transmembrane helix</keyword>
<name>A0ABT4G7B4_9BACL</name>
<feature type="transmembrane region" description="Helical" evidence="1">
    <location>
        <begin position="81"/>
        <end position="101"/>
    </location>
</feature>
<sequence>MEGVKLSIDRIVVDFTNVYWDFFNPFGLLAFLAWIGWFYLKVWEFFKAKSLGETDFYWVKAAMVMVTVILLHAGFDFDLSFPWVFMLLLFLVSFVETPINNRFTWRMKMETPLSKVILSGILIVLVAVLGWFEWGYTCKRVGTNLVLSGQLSEGRAYLEKAERALPWSHSVKYETAKSYVLLGNKTGDRTYYILAKDKIQAAADIMPKEELYRSLLDELAKSKLVN</sequence>
<evidence type="ECO:0000256" key="1">
    <source>
        <dbReference type="SAM" id="Phobius"/>
    </source>
</evidence>
<evidence type="ECO:0000313" key="3">
    <source>
        <dbReference type="Proteomes" id="UP001527099"/>
    </source>
</evidence>
<reference evidence="2 3" key="1">
    <citation type="submission" date="2022-05" db="EMBL/GenBank/DDBJ databases">
        <title>Genome Sequencing of Bee-Associated Microbes.</title>
        <authorList>
            <person name="Dunlap C."/>
        </authorList>
    </citation>
    <scope>NUCLEOTIDE SEQUENCE [LARGE SCALE GENOMIC DNA]</scope>
    <source>
        <strain evidence="2 3">NRRL B-14421</strain>
    </source>
</reference>
<gene>
    <name evidence="2" type="ORF">M5X19_03905</name>
</gene>
<comment type="caution">
    <text evidence="2">The sequence shown here is derived from an EMBL/GenBank/DDBJ whole genome shotgun (WGS) entry which is preliminary data.</text>
</comment>
<feature type="transmembrane region" description="Helical" evidence="1">
    <location>
        <begin position="22"/>
        <end position="43"/>
    </location>
</feature>
<organism evidence="2 3">
    <name type="scientific">Paenibacillus alginolyticus</name>
    <dbReference type="NCBI Taxonomy" id="59839"/>
    <lineage>
        <taxon>Bacteria</taxon>
        <taxon>Bacillati</taxon>
        <taxon>Bacillota</taxon>
        <taxon>Bacilli</taxon>
        <taxon>Bacillales</taxon>
        <taxon>Paenibacillaceae</taxon>
        <taxon>Paenibacillus</taxon>
    </lineage>
</organism>
<evidence type="ECO:0000313" key="2">
    <source>
        <dbReference type="EMBL" id="MCY9692071.1"/>
    </source>
</evidence>
<accession>A0ABT4G7B4</accession>
<dbReference type="Proteomes" id="UP001527099">
    <property type="component" value="Unassembled WGS sequence"/>
</dbReference>
<keyword evidence="1" id="KW-0472">Membrane</keyword>
<feature type="transmembrane region" description="Helical" evidence="1">
    <location>
        <begin position="55"/>
        <end position="75"/>
    </location>
</feature>
<dbReference type="RefSeq" id="WP_268613700.1">
    <property type="nucleotide sequence ID" value="NZ_JAMDMX010000009.1"/>
</dbReference>
<keyword evidence="1" id="KW-0812">Transmembrane</keyword>
<feature type="transmembrane region" description="Helical" evidence="1">
    <location>
        <begin position="113"/>
        <end position="132"/>
    </location>
</feature>
<keyword evidence="3" id="KW-1185">Reference proteome</keyword>
<protein>
    <submittedName>
        <fullName evidence="2">Uncharacterized protein</fullName>
    </submittedName>
</protein>
<proteinExistence type="predicted"/>